<comment type="caution">
    <text evidence="2">The sequence shown here is derived from an EMBL/GenBank/DDBJ whole genome shotgun (WGS) entry which is preliminary data.</text>
</comment>
<reference evidence="2 3" key="1">
    <citation type="submission" date="2020-08" db="EMBL/GenBank/DDBJ databases">
        <title>Genomic Encyclopedia of Type Strains, Phase III (KMG-III): the genomes of soil and plant-associated and newly described type strains.</title>
        <authorList>
            <person name="Whitman W."/>
        </authorList>
    </citation>
    <scope>NUCLEOTIDE SEQUENCE [LARGE SCALE GENOMIC DNA]</scope>
    <source>
        <strain evidence="2 3">CECT 3287</strain>
    </source>
</reference>
<accession>A0A7W5AG08</accession>
<organism evidence="2 3">
    <name type="scientific">Actinoplanes campanulatus</name>
    <dbReference type="NCBI Taxonomy" id="113559"/>
    <lineage>
        <taxon>Bacteria</taxon>
        <taxon>Bacillati</taxon>
        <taxon>Actinomycetota</taxon>
        <taxon>Actinomycetes</taxon>
        <taxon>Micromonosporales</taxon>
        <taxon>Micromonosporaceae</taxon>
        <taxon>Actinoplanes</taxon>
    </lineage>
</organism>
<dbReference type="RefSeq" id="WP_183219878.1">
    <property type="nucleotide sequence ID" value="NZ_BMPW01000022.1"/>
</dbReference>
<feature type="transmembrane region" description="Helical" evidence="1">
    <location>
        <begin position="115"/>
        <end position="133"/>
    </location>
</feature>
<feature type="transmembrane region" description="Helical" evidence="1">
    <location>
        <begin position="12"/>
        <end position="37"/>
    </location>
</feature>
<protein>
    <submittedName>
        <fullName evidence="2">Small-conductance mechanosensitive channel</fullName>
    </submittedName>
</protein>
<keyword evidence="3" id="KW-1185">Reference proteome</keyword>
<feature type="transmembrane region" description="Helical" evidence="1">
    <location>
        <begin position="71"/>
        <end position="103"/>
    </location>
</feature>
<sequence length="143" mass="15419">MIKTRRSVAGRLGDAAQWALIGTYLLGSFGILVLAVVRSGDWGALLDPGLERLDDPKVSVPLGWDSFANPLVWIFGVARLTAILIVPVAAFGVILGGLSAAAARRGGDRQRLNRSLLRIVIWVVLFAVAFSPYGEQLHNWLAD</sequence>
<evidence type="ECO:0000256" key="1">
    <source>
        <dbReference type="SAM" id="Phobius"/>
    </source>
</evidence>
<keyword evidence="1" id="KW-0812">Transmembrane</keyword>
<dbReference type="Proteomes" id="UP000590749">
    <property type="component" value="Unassembled WGS sequence"/>
</dbReference>
<evidence type="ECO:0000313" key="2">
    <source>
        <dbReference type="EMBL" id="MBB3095299.1"/>
    </source>
</evidence>
<dbReference type="EMBL" id="JACHXF010000005">
    <property type="protein sequence ID" value="MBB3095299.1"/>
    <property type="molecule type" value="Genomic_DNA"/>
</dbReference>
<dbReference type="AlphaFoldDB" id="A0A7W5AG08"/>
<gene>
    <name evidence="2" type="ORF">FHR83_002962</name>
</gene>
<evidence type="ECO:0000313" key="3">
    <source>
        <dbReference type="Proteomes" id="UP000590749"/>
    </source>
</evidence>
<name>A0A7W5AG08_9ACTN</name>
<proteinExistence type="predicted"/>
<keyword evidence="1" id="KW-0472">Membrane</keyword>
<keyword evidence="1" id="KW-1133">Transmembrane helix</keyword>